<keyword evidence="5" id="KW-0704">Schiff base</keyword>
<comment type="similarity">
    <text evidence="1">Belongs to the DeoC/FbaB aldolase family. DeoC type 1 subfamily.</text>
</comment>
<dbReference type="UniPathway" id="UPA00002">
    <property type="reaction ID" value="UER00468"/>
</dbReference>
<proteinExistence type="inferred from homology"/>
<dbReference type="Gene3D" id="3.20.20.70">
    <property type="entry name" value="Aldolase class I"/>
    <property type="match status" value="1"/>
</dbReference>
<dbReference type="AlphaFoldDB" id="A0A6A6Q249"/>
<dbReference type="HAMAP" id="MF_00114">
    <property type="entry name" value="DeoC_type1"/>
    <property type="match status" value="1"/>
</dbReference>
<dbReference type="OrthoDB" id="70823at2759"/>
<dbReference type="CDD" id="cd00959">
    <property type="entry name" value="DeoC"/>
    <property type="match status" value="1"/>
</dbReference>
<gene>
    <name evidence="8" type="ORF">BDY17DRAFT_245351</name>
</gene>
<dbReference type="GO" id="GO:0004139">
    <property type="term" value="F:deoxyribose-phosphate aldolase activity"/>
    <property type="evidence" value="ECO:0007669"/>
    <property type="project" value="UniProtKB-EC"/>
</dbReference>
<evidence type="ECO:0000313" key="8">
    <source>
        <dbReference type="EMBL" id="KAF2486059.1"/>
    </source>
</evidence>
<dbReference type="InterPro" id="IPR028581">
    <property type="entry name" value="DeoC_typeI"/>
</dbReference>
<evidence type="ECO:0000256" key="5">
    <source>
        <dbReference type="ARBA" id="ARBA00023270"/>
    </source>
</evidence>
<dbReference type="EMBL" id="MU001632">
    <property type="protein sequence ID" value="KAF2486059.1"/>
    <property type="molecule type" value="Genomic_DNA"/>
</dbReference>
<dbReference type="SUPFAM" id="SSF51569">
    <property type="entry name" value="Aldolase"/>
    <property type="match status" value="1"/>
</dbReference>
<dbReference type="RefSeq" id="XP_033592628.1">
    <property type="nucleotide sequence ID" value="XM_033730622.1"/>
</dbReference>
<evidence type="ECO:0000256" key="3">
    <source>
        <dbReference type="ARBA" id="ARBA00022490"/>
    </source>
</evidence>
<evidence type="ECO:0000256" key="7">
    <source>
        <dbReference type="ARBA" id="ARBA00048791"/>
    </source>
</evidence>
<evidence type="ECO:0000256" key="6">
    <source>
        <dbReference type="ARBA" id="ARBA00032755"/>
    </source>
</evidence>
<dbReference type="InterPro" id="IPR011343">
    <property type="entry name" value="DeoC"/>
</dbReference>
<name>A0A6A6Q249_9PEZI</name>
<dbReference type="Proteomes" id="UP000799767">
    <property type="component" value="Unassembled WGS sequence"/>
</dbReference>
<dbReference type="FunFam" id="3.20.20.70:FF:000044">
    <property type="entry name" value="Deoxyribose-phosphate aldolase"/>
    <property type="match status" value="1"/>
</dbReference>
<evidence type="ECO:0000256" key="4">
    <source>
        <dbReference type="ARBA" id="ARBA00023239"/>
    </source>
</evidence>
<evidence type="ECO:0000256" key="1">
    <source>
        <dbReference type="ARBA" id="ARBA00010936"/>
    </source>
</evidence>
<dbReference type="SMART" id="SM01133">
    <property type="entry name" value="DeoC"/>
    <property type="match status" value="1"/>
</dbReference>
<sequence length="295" mass="31774">MTTRYTNDEWDSIILETEGEVLYRVASKQHASAAQCPPIGSEAFTKTIDHTLLKLEAKQSQFDDLCAEARVDRFATVCVRAQYVQQCVADLKGSGVRVACVIGFHEGTYDLYHKSQETKQALAAGAAELDIVINYPQLQKKSYASIYTELAALRSQAPHPTTLKLILETSQLDASQIIAGCALAAAANFDFVKTSTGFNGAGATEENVRLMATCCDVLAAGGRARMQVKASGGIRTLGDAVRMLEAGASRLGTSAGVWIAKEAKERVAEGNGRVVEAGEVREERPGLSTRLFTDY</sequence>
<dbReference type="EC" id="4.1.2.4" evidence="2"/>
<keyword evidence="4" id="KW-0456">Lyase</keyword>
<dbReference type="PANTHER" id="PTHR10889:SF1">
    <property type="entry name" value="DEOXYRIBOSE-PHOSPHATE ALDOLASE"/>
    <property type="match status" value="1"/>
</dbReference>
<evidence type="ECO:0000256" key="2">
    <source>
        <dbReference type="ARBA" id="ARBA00012515"/>
    </source>
</evidence>
<dbReference type="GO" id="GO:0046386">
    <property type="term" value="P:deoxyribose phosphate catabolic process"/>
    <property type="evidence" value="ECO:0007669"/>
    <property type="project" value="UniProtKB-UniPathway"/>
</dbReference>
<dbReference type="GO" id="GO:0005737">
    <property type="term" value="C:cytoplasm"/>
    <property type="evidence" value="ECO:0007669"/>
    <property type="project" value="InterPro"/>
</dbReference>
<dbReference type="InterPro" id="IPR013785">
    <property type="entry name" value="Aldolase_TIM"/>
</dbReference>
<dbReference type="Pfam" id="PF01791">
    <property type="entry name" value="DeoC"/>
    <property type="match status" value="1"/>
</dbReference>
<protein>
    <recommendedName>
        <fullName evidence="2">deoxyribose-phosphate aldolase</fullName>
        <ecNumber evidence="2">4.1.2.4</ecNumber>
    </recommendedName>
    <alternativeName>
        <fullName evidence="6">2-deoxy-D-ribose 5-phosphate aldolase</fullName>
    </alternativeName>
</protein>
<accession>A0A6A6Q249</accession>
<keyword evidence="9" id="KW-1185">Reference proteome</keyword>
<dbReference type="InterPro" id="IPR002915">
    <property type="entry name" value="DeoC/FbaB/LacD_aldolase"/>
</dbReference>
<reference evidence="8" key="1">
    <citation type="journal article" date="2020" name="Stud. Mycol.">
        <title>101 Dothideomycetes genomes: a test case for predicting lifestyles and emergence of pathogens.</title>
        <authorList>
            <person name="Haridas S."/>
            <person name="Albert R."/>
            <person name="Binder M."/>
            <person name="Bloem J."/>
            <person name="Labutti K."/>
            <person name="Salamov A."/>
            <person name="Andreopoulos B."/>
            <person name="Baker S."/>
            <person name="Barry K."/>
            <person name="Bills G."/>
            <person name="Bluhm B."/>
            <person name="Cannon C."/>
            <person name="Castanera R."/>
            <person name="Culley D."/>
            <person name="Daum C."/>
            <person name="Ezra D."/>
            <person name="Gonzalez J."/>
            <person name="Henrissat B."/>
            <person name="Kuo A."/>
            <person name="Liang C."/>
            <person name="Lipzen A."/>
            <person name="Lutzoni F."/>
            <person name="Magnuson J."/>
            <person name="Mondo S."/>
            <person name="Nolan M."/>
            <person name="Ohm R."/>
            <person name="Pangilinan J."/>
            <person name="Park H.-J."/>
            <person name="Ramirez L."/>
            <person name="Alfaro M."/>
            <person name="Sun H."/>
            <person name="Tritt A."/>
            <person name="Yoshinaga Y."/>
            <person name="Zwiers L.-H."/>
            <person name="Turgeon B."/>
            <person name="Goodwin S."/>
            <person name="Spatafora J."/>
            <person name="Crous P."/>
            <person name="Grigoriev I."/>
        </authorList>
    </citation>
    <scope>NUCLEOTIDE SEQUENCE</scope>
    <source>
        <strain evidence="8">CBS 113389</strain>
    </source>
</reference>
<evidence type="ECO:0000313" key="9">
    <source>
        <dbReference type="Proteomes" id="UP000799767"/>
    </source>
</evidence>
<dbReference type="PANTHER" id="PTHR10889">
    <property type="entry name" value="DEOXYRIBOSE-PHOSPHATE ALDOLASE"/>
    <property type="match status" value="1"/>
</dbReference>
<comment type="catalytic activity">
    <reaction evidence="7">
        <text>2-deoxy-D-ribose 5-phosphate = D-glyceraldehyde 3-phosphate + acetaldehyde</text>
        <dbReference type="Rhea" id="RHEA:12821"/>
        <dbReference type="ChEBI" id="CHEBI:15343"/>
        <dbReference type="ChEBI" id="CHEBI:59776"/>
        <dbReference type="ChEBI" id="CHEBI:62877"/>
        <dbReference type="EC" id="4.1.2.4"/>
    </reaction>
</comment>
<dbReference type="GO" id="GO:0016052">
    <property type="term" value="P:carbohydrate catabolic process"/>
    <property type="evidence" value="ECO:0007669"/>
    <property type="project" value="TreeGrafter"/>
</dbReference>
<dbReference type="GO" id="GO:0009264">
    <property type="term" value="P:deoxyribonucleotide catabolic process"/>
    <property type="evidence" value="ECO:0007669"/>
    <property type="project" value="InterPro"/>
</dbReference>
<keyword evidence="3" id="KW-0963">Cytoplasm</keyword>
<dbReference type="NCBIfam" id="TIGR00126">
    <property type="entry name" value="deoC"/>
    <property type="match status" value="1"/>
</dbReference>
<organism evidence="8 9">
    <name type="scientific">Neohortaea acidophila</name>
    <dbReference type="NCBI Taxonomy" id="245834"/>
    <lineage>
        <taxon>Eukaryota</taxon>
        <taxon>Fungi</taxon>
        <taxon>Dikarya</taxon>
        <taxon>Ascomycota</taxon>
        <taxon>Pezizomycotina</taxon>
        <taxon>Dothideomycetes</taxon>
        <taxon>Dothideomycetidae</taxon>
        <taxon>Mycosphaerellales</taxon>
        <taxon>Teratosphaeriaceae</taxon>
        <taxon>Neohortaea</taxon>
    </lineage>
</organism>
<dbReference type="GeneID" id="54471624"/>